<name>A0AB39BZA5_9CAUD</name>
<dbReference type="EMBL" id="PP934563">
    <property type="protein sequence ID" value="XDI99236.1"/>
    <property type="molecule type" value="Genomic_DNA"/>
</dbReference>
<organism evidence="2">
    <name type="scientific">Klebsiella phage RothC</name>
    <dbReference type="NCBI Taxonomy" id="3229748"/>
    <lineage>
        <taxon>Viruses</taxon>
        <taxon>Duplodnaviria</taxon>
        <taxon>Heunggongvirae</taxon>
        <taxon>Uroviricota</taxon>
        <taxon>Caudoviricetes</taxon>
        <taxon>Felixviridae</taxon>
        <taxon>Nakavirus</taxon>
        <taxon>Nakavirus sapi</taxon>
    </lineage>
</organism>
<evidence type="ECO:0000313" key="2">
    <source>
        <dbReference type="EMBL" id="XDI99236.1"/>
    </source>
</evidence>
<sequence length="78" mass="8292">MSCSTSLSKSPDRIAQPHSRSGRAHALETLSLIAAHNRCASGVRAALPGLVLFMNPYPSPHRLAITRLGAVSLLQHGH</sequence>
<proteinExistence type="predicted"/>
<feature type="region of interest" description="Disordered" evidence="1">
    <location>
        <begin position="1"/>
        <end position="22"/>
    </location>
</feature>
<protein>
    <submittedName>
        <fullName evidence="2">Uncharacterized protein</fullName>
    </submittedName>
</protein>
<evidence type="ECO:0000256" key="1">
    <source>
        <dbReference type="SAM" id="MobiDB-lite"/>
    </source>
</evidence>
<reference evidence="2" key="1">
    <citation type="submission" date="2024-06" db="EMBL/GenBank/DDBJ databases">
        <title>KlebPhaCol: A community-driven resource for collaborative research in Klebsiella.</title>
        <authorList>
            <person name="Rothschild-Rodriguez D."/>
            <person name="Lambon K.S."/>
            <person name="Nobrega F.L."/>
        </authorList>
    </citation>
    <scope>NUCLEOTIDE SEQUENCE</scope>
</reference>
<accession>A0AB39BZA5</accession>